<proteinExistence type="predicted"/>
<dbReference type="NCBIfam" id="NF006058">
    <property type="entry name" value="PRK08206.1"/>
    <property type="match status" value="1"/>
</dbReference>
<accession>A0A7C9VHB3</accession>
<protein>
    <submittedName>
        <fullName evidence="4">Diaminopropionate ammonia-lyase</fullName>
        <ecNumber evidence="4">4.3.1.15</ecNumber>
    </submittedName>
</protein>
<gene>
    <name evidence="4" type="ORF">G6N74_25700</name>
</gene>
<reference evidence="4 5" key="1">
    <citation type="submission" date="2020-02" db="EMBL/GenBank/DDBJ databases">
        <title>Genome sequence of the type strain CGMCC 1.15528 of Mesorhizobium zhangyense.</title>
        <authorList>
            <person name="Gao J."/>
            <person name="Sun J."/>
        </authorList>
    </citation>
    <scope>NUCLEOTIDE SEQUENCE [LARGE SCALE GENOMIC DNA]</scope>
    <source>
        <strain evidence="4 5">CGMCC 1.15528</strain>
    </source>
</reference>
<name>A0A7C9VHB3_9HYPH</name>
<evidence type="ECO:0000256" key="1">
    <source>
        <dbReference type="ARBA" id="ARBA00001933"/>
    </source>
</evidence>
<organism evidence="4 5">
    <name type="scientific">Mesorhizobium zhangyense</name>
    <dbReference type="NCBI Taxonomy" id="1776730"/>
    <lineage>
        <taxon>Bacteria</taxon>
        <taxon>Pseudomonadati</taxon>
        <taxon>Pseudomonadota</taxon>
        <taxon>Alphaproteobacteria</taxon>
        <taxon>Hyphomicrobiales</taxon>
        <taxon>Phyllobacteriaceae</taxon>
        <taxon>Mesorhizobium</taxon>
    </lineage>
</organism>
<dbReference type="GO" id="GO:0008838">
    <property type="term" value="F:diaminopropionate ammonia-lyase activity"/>
    <property type="evidence" value="ECO:0007669"/>
    <property type="project" value="UniProtKB-EC"/>
</dbReference>
<dbReference type="PANTHER" id="PTHR42937:SF1">
    <property type="entry name" value="DIAMINOPROPIONATE AMMONIA-LYASE"/>
    <property type="match status" value="1"/>
</dbReference>
<dbReference type="Pfam" id="PF00291">
    <property type="entry name" value="PALP"/>
    <property type="match status" value="1"/>
</dbReference>
<dbReference type="NCBIfam" id="TIGR01747">
    <property type="entry name" value="diampropi_NH3ly"/>
    <property type="match status" value="1"/>
</dbReference>
<evidence type="ECO:0000313" key="4">
    <source>
        <dbReference type="EMBL" id="NGN44468.1"/>
    </source>
</evidence>
<dbReference type="SUPFAM" id="SSF53686">
    <property type="entry name" value="Tryptophan synthase beta subunit-like PLP-dependent enzymes"/>
    <property type="match status" value="1"/>
</dbReference>
<dbReference type="PANTHER" id="PTHR42937">
    <property type="match status" value="1"/>
</dbReference>
<evidence type="ECO:0000259" key="3">
    <source>
        <dbReference type="Pfam" id="PF00291"/>
    </source>
</evidence>
<keyword evidence="4" id="KW-0456">Lyase</keyword>
<dbReference type="GO" id="GO:0030170">
    <property type="term" value="F:pyridoxal phosphate binding"/>
    <property type="evidence" value="ECO:0007669"/>
    <property type="project" value="InterPro"/>
</dbReference>
<comment type="cofactor">
    <cofactor evidence="1">
        <name>pyridoxal 5'-phosphate</name>
        <dbReference type="ChEBI" id="CHEBI:597326"/>
    </cofactor>
</comment>
<dbReference type="EMBL" id="JAAKZG010000016">
    <property type="protein sequence ID" value="NGN44468.1"/>
    <property type="molecule type" value="Genomic_DNA"/>
</dbReference>
<dbReference type="InterPro" id="IPR036052">
    <property type="entry name" value="TrpB-like_PALP_sf"/>
</dbReference>
<dbReference type="Proteomes" id="UP000481252">
    <property type="component" value="Unassembled WGS sequence"/>
</dbReference>
<feature type="domain" description="Tryptophan synthase beta chain-like PALP" evidence="3">
    <location>
        <begin position="43"/>
        <end position="374"/>
    </location>
</feature>
<dbReference type="EC" id="4.3.1.15" evidence="4"/>
<comment type="caution">
    <text evidence="4">The sequence shown here is derived from an EMBL/GenBank/DDBJ whole genome shotgun (WGS) entry which is preliminary data.</text>
</comment>
<keyword evidence="5" id="KW-1185">Reference proteome</keyword>
<sequence length="409" mass="43672">MQLHFYKAADRQLNEADRRIVGVDAPDIVRPFLALWGQNETPPLISLPELAKQTGTGHVLIKDEGQRLNQGSFKALGGAYAVMAIFKSMLEEHLGSEVAIPQLVSPTAREYARSITFCCATDGNHGKSVAAGARLLGCKAVIFVHEGVTPARANAIGADEVIRVDGNYDHSVAEAERISAERKWILVSDTSWQGYESIPSLVAQGYTVLADEALEQFALQGLQPPTHVFLQAGVGGFASSISGYLSEVLGRDNITAIIVEPDRAACLFETATASELRSFTPTQPTIMAMLECYTPSLVAWRILQRTADAFMTVSEEDAKHAMRSLAFRGQDQEGIVAGESGAAGLAGLQVVAADAEARAILKLDEHSRVLLINTETATDPASYEEIVGVSPQSVSGAPARAGTPTALVR</sequence>
<dbReference type="InterPro" id="IPR010081">
    <property type="entry name" value="DiNH2opropionate_NH3_lyase"/>
</dbReference>
<keyword evidence="2" id="KW-0663">Pyridoxal phosphate</keyword>
<dbReference type="AlphaFoldDB" id="A0A7C9VHB3"/>
<dbReference type="RefSeq" id="WP_165120852.1">
    <property type="nucleotide sequence ID" value="NZ_JAAKZG010000016.1"/>
</dbReference>
<dbReference type="Gene3D" id="3.40.50.1100">
    <property type="match status" value="2"/>
</dbReference>
<evidence type="ECO:0000313" key="5">
    <source>
        <dbReference type="Proteomes" id="UP000481252"/>
    </source>
</evidence>
<dbReference type="InterPro" id="IPR001926">
    <property type="entry name" value="TrpB-like_PALP"/>
</dbReference>
<evidence type="ECO:0000256" key="2">
    <source>
        <dbReference type="ARBA" id="ARBA00022898"/>
    </source>
</evidence>
<dbReference type="CDD" id="cd00640">
    <property type="entry name" value="Trp-synth-beta_II"/>
    <property type="match status" value="1"/>
</dbReference>